<comment type="caution">
    <text evidence="2">The sequence shown here is derived from an EMBL/GenBank/DDBJ whole genome shotgun (WGS) entry which is preliminary data.</text>
</comment>
<name>A0AA41VGE3_PAPNU</name>
<organism evidence="2 3">
    <name type="scientific">Papaver nudicaule</name>
    <name type="common">Iceland poppy</name>
    <dbReference type="NCBI Taxonomy" id="74823"/>
    <lineage>
        <taxon>Eukaryota</taxon>
        <taxon>Viridiplantae</taxon>
        <taxon>Streptophyta</taxon>
        <taxon>Embryophyta</taxon>
        <taxon>Tracheophyta</taxon>
        <taxon>Spermatophyta</taxon>
        <taxon>Magnoliopsida</taxon>
        <taxon>Ranunculales</taxon>
        <taxon>Papaveraceae</taxon>
        <taxon>Papaveroideae</taxon>
        <taxon>Papaver</taxon>
    </lineage>
</organism>
<feature type="region of interest" description="Disordered" evidence="1">
    <location>
        <begin position="1"/>
        <end position="48"/>
    </location>
</feature>
<dbReference type="AlphaFoldDB" id="A0AA41VGE3"/>
<accession>A0AA41VGE3</accession>
<dbReference type="PANTHER" id="PTHR36364">
    <property type="entry name" value="OS03G0203000 PROTEIN"/>
    <property type="match status" value="1"/>
</dbReference>
<evidence type="ECO:0000313" key="2">
    <source>
        <dbReference type="EMBL" id="MCL7040714.1"/>
    </source>
</evidence>
<dbReference type="PANTHER" id="PTHR36364:SF1">
    <property type="entry name" value="OS03G0203000 PROTEIN"/>
    <property type="match status" value="1"/>
</dbReference>
<dbReference type="Proteomes" id="UP001177140">
    <property type="component" value="Unassembled WGS sequence"/>
</dbReference>
<keyword evidence="3" id="KW-1185">Reference proteome</keyword>
<protein>
    <submittedName>
        <fullName evidence="2">Uncharacterized protein</fullName>
    </submittedName>
</protein>
<gene>
    <name evidence="2" type="ORF">MKW94_028783</name>
</gene>
<evidence type="ECO:0000313" key="3">
    <source>
        <dbReference type="Proteomes" id="UP001177140"/>
    </source>
</evidence>
<evidence type="ECO:0000256" key="1">
    <source>
        <dbReference type="SAM" id="MobiDB-lite"/>
    </source>
</evidence>
<feature type="non-terminal residue" evidence="2">
    <location>
        <position position="62"/>
    </location>
</feature>
<reference evidence="2" key="1">
    <citation type="submission" date="2022-03" db="EMBL/GenBank/DDBJ databases">
        <title>A functionally conserved STORR gene fusion in Papaver species that diverged 16.8 million years ago.</title>
        <authorList>
            <person name="Catania T."/>
        </authorList>
    </citation>
    <scope>NUCLEOTIDE SEQUENCE</scope>
    <source>
        <strain evidence="2">S-191538</strain>
    </source>
</reference>
<feature type="non-terminal residue" evidence="2">
    <location>
        <position position="1"/>
    </location>
</feature>
<dbReference type="EMBL" id="JAJJMA010215706">
    <property type="protein sequence ID" value="MCL7040714.1"/>
    <property type="molecule type" value="Genomic_DNA"/>
</dbReference>
<proteinExistence type="predicted"/>
<feature type="compositionally biased region" description="Basic and acidic residues" evidence="1">
    <location>
        <begin position="1"/>
        <end position="15"/>
    </location>
</feature>
<feature type="compositionally biased region" description="Basic and acidic residues" evidence="1">
    <location>
        <begin position="24"/>
        <end position="48"/>
    </location>
</feature>
<sequence length="62" mass="7231">VDIRELNERHEERNGHHSQTNSFKAEKWKHDLYDEANKSPTAKNEEEQIAKVQALLSSSRLS</sequence>